<dbReference type="InterPro" id="IPR000683">
    <property type="entry name" value="Gfo/Idh/MocA-like_OxRdtase_N"/>
</dbReference>
<protein>
    <submittedName>
        <fullName evidence="3">Gfo/Idh/MocA family oxidoreductase</fullName>
    </submittedName>
</protein>
<feature type="domain" description="GFO/IDH/MocA-like oxidoreductase" evidence="2">
    <location>
        <begin position="133"/>
        <end position="250"/>
    </location>
</feature>
<dbReference type="InterPro" id="IPR051450">
    <property type="entry name" value="Gfo/Idh/MocA_Oxidoreductases"/>
</dbReference>
<dbReference type="InterPro" id="IPR055170">
    <property type="entry name" value="GFO_IDH_MocA-like_dom"/>
</dbReference>
<comment type="caution">
    <text evidence="3">The sequence shown here is derived from an EMBL/GenBank/DDBJ whole genome shotgun (WGS) entry which is preliminary data.</text>
</comment>
<dbReference type="SUPFAM" id="SSF51735">
    <property type="entry name" value="NAD(P)-binding Rossmann-fold domains"/>
    <property type="match status" value="1"/>
</dbReference>
<dbReference type="RefSeq" id="WP_127741014.1">
    <property type="nucleotide sequence ID" value="NZ_RZTZ01000013.1"/>
</dbReference>
<dbReference type="PANTHER" id="PTHR43377">
    <property type="entry name" value="BILIVERDIN REDUCTASE A"/>
    <property type="match status" value="1"/>
</dbReference>
<dbReference type="Gene3D" id="3.30.360.10">
    <property type="entry name" value="Dihydrodipicolinate Reductase, domain 2"/>
    <property type="match status" value="1"/>
</dbReference>
<evidence type="ECO:0000259" key="2">
    <source>
        <dbReference type="Pfam" id="PF22725"/>
    </source>
</evidence>
<dbReference type="AlphaFoldDB" id="A0A437K5R9"/>
<dbReference type="Pfam" id="PF01408">
    <property type="entry name" value="GFO_IDH_MocA"/>
    <property type="match status" value="1"/>
</dbReference>
<proteinExistence type="predicted"/>
<sequence>MVNHKIVVAGCGGMSHTWIEYALQRKNAEIVGLVDLQTETAAALAEKFTLNVPVFSDLTEAIKNTGANLVFDITIPAAHPMIVSTALKLNCHVFGEKPMAETLDAAKDLVLASELSGKRYTVMQNRRYNKQIRAYQELLQSGVIGKIGSLHASFFLGPHFGGFRDMMDNPLIVDMAIHTFDQARFLLQANPVSVYCYEYNPPGSWYKGNASAICIFEMDDGSVFTYNGSWCAEGLQTSWESDWRATGSLGSGAWDGINTPYAERKDSSDENSFIYPVKKQVFEGSWNGQEGHWGCLDEMFASIEANRNAETDCRDNLKSMMMVFGAVESSKKGEKIHF</sequence>
<dbReference type="EMBL" id="RZTZ01000013">
    <property type="protein sequence ID" value="RVT58293.1"/>
    <property type="molecule type" value="Genomic_DNA"/>
</dbReference>
<gene>
    <name evidence="3" type="ORF">EM808_22520</name>
</gene>
<accession>A0A437K5R9</accession>
<organism evidence="3 4">
    <name type="scientific">Niallia taxi</name>
    <dbReference type="NCBI Taxonomy" id="2499688"/>
    <lineage>
        <taxon>Bacteria</taxon>
        <taxon>Bacillati</taxon>
        <taxon>Bacillota</taxon>
        <taxon>Bacilli</taxon>
        <taxon>Bacillales</taxon>
        <taxon>Bacillaceae</taxon>
        <taxon>Niallia</taxon>
    </lineage>
</organism>
<dbReference type="PANTHER" id="PTHR43377:SF1">
    <property type="entry name" value="BILIVERDIN REDUCTASE A"/>
    <property type="match status" value="1"/>
</dbReference>
<feature type="domain" description="Gfo/Idh/MocA-like oxidoreductase N-terminal" evidence="1">
    <location>
        <begin position="5"/>
        <end position="122"/>
    </location>
</feature>
<evidence type="ECO:0000313" key="4">
    <source>
        <dbReference type="Proteomes" id="UP000288024"/>
    </source>
</evidence>
<dbReference type="InterPro" id="IPR036291">
    <property type="entry name" value="NAD(P)-bd_dom_sf"/>
</dbReference>
<dbReference type="Proteomes" id="UP000288024">
    <property type="component" value="Unassembled WGS sequence"/>
</dbReference>
<dbReference type="SUPFAM" id="SSF55347">
    <property type="entry name" value="Glyceraldehyde-3-phosphate dehydrogenase-like, C-terminal domain"/>
    <property type="match status" value="1"/>
</dbReference>
<dbReference type="GO" id="GO:0000166">
    <property type="term" value="F:nucleotide binding"/>
    <property type="evidence" value="ECO:0007669"/>
    <property type="project" value="InterPro"/>
</dbReference>
<keyword evidence="4" id="KW-1185">Reference proteome</keyword>
<evidence type="ECO:0000259" key="1">
    <source>
        <dbReference type="Pfam" id="PF01408"/>
    </source>
</evidence>
<dbReference type="Pfam" id="PF22725">
    <property type="entry name" value="GFO_IDH_MocA_C3"/>
    <property type="match status" value="1"/>
</dbReference>
<dbReference type="Gene3D" id="3.40.50.720">
    <property type="entry name" value="NAD(P)-binding Rossmann-like Domain"/>
    <property type="match status" value="1"/>
</dbReference>
<evidence type="ECO:0000313" key="3">
    <source>
        <dbReference type="EMBL" id="RVT58293.1"/>
    </source>
</evidence>
<name>A0A437K5R9_9BACI</name>
<reference evidence="3 4" key="1">
    <citation type="submission" date="2019-01" db="EMBL/GenBank/DDBJ databases">
        <title>Bacillus sp. M5HDSG1-1, whole genome shotgun sequence.</title>
        <authorList>
            <person name="Tuo L."/>
        </authorList>
    </citation>
    <scope>NUCLEOTIDE SEQUENCE [LARGE SCALE GENOMIC DNA]</scope>
    <source>
        <strain evidence="3 4">M5HDSG1-1</strain>
    </source>
</reference>